<dbReference type="RefSeq" id="WP_085303959.1">
    <property type="nucleotide sequence ID" value="NZ_NCXO01000021.1"/>
</dbReference>
<feature type="transmembrane region" description="Helical" evidence="6">
    <location>
        <begin position="246"/>
        <end position="265"/>
    </location>
</feature>
<evidence type="ECO:0000313" key="8">
    <source>
        <dbReference type="EMBL" id="OSC33506.1"/>
    </source>
</evidence>
<evidence type="ECO:0000256" key="6">
    <source>
        <dbReference type="SAM" id="Phobius"/>
    </source>
</evidence>
<feature type="transmembrane region" description="Helical" evidence="6">
    <location>
        <begin position="323"/>
        <end position="353"/>
    </location>
</feature>
<proteinExistence type="predicted"/>
<sequence>MAHLARPGAVDDPGPLDLRLVPAALTAWGVSVLAILWPATARPMVLIAAGAALAALRARRRGVPGALVTGVCAVAVVAAGFAVSVGLRSHAVAHHPLAGAQGTTVTVTVIPTESAVAVGSTREMFRATLQELDGRRAFGRVVVFAAGPDVDAVMVGRPLTFAARASRPRRHDLTVAVLTATGAPVAGRAGPVARAAHALRHRFVDAARRELPARQAALLPGLVLGDTTAVPAGTAREFRAAGLTHLMAVSGANVTIVCGAVLLSARLVGPRGAVGLAAVALAGLVVVVQPTASVLRAAVMGAIALLGVVAARQRQAIPSLASAVLLLLALAPQLAVDIGFALSVAATAALVVVAPRWSARLVGRGWPKPLADATAIALAAHLVTAPLIAGISGRVSLVAAVANLAVAAVIAPVTVLGSAAAVLCGLCPVAAAVLIRFTGPEVSWVGAVAHTAGSVPGATLPVPDGPAGAIAALSWSLAGLLGG</sequence>
<dbReference type="PANTHER" id="PTHR30619">
    <property type="entry name" value="DNA INTERNALIZATION/COMPETENCE PROTEIN COMEC/REC2"/>
    <property type="match status" value="1"/>
</dbReference>
<feature type="transmembrane region" description="Helical" evidence="6">
    <location>
        <begin position="404"/>
        <end position="435"/>
    </location>
</feature>
<feature type="transmembrane region" description="Helical" evidence="6">
    <location>
        <begin position="62"/>
        <end position="87"/>
    </location>
</feature>
<dbReference type="InterPro" id="IPR004477">
    <property type="entry name" value="ComEC_N"/>
</dbReference>
<dbReference type="AlphaFoldDB" id="A0AA91PE71"/>
<dbReference type="InterPro" id="IPR052159">
    <property type="entry name" value="Competence_DNA_uptake"/>
</dbReference>
<feature type="transmembrane region" description="Helical" evidence="6">
    <location>
        <begin position="373"/>
        <end position="392"/>
    </location>
</feature>
<keyword evidence="5 6" id="KW-0472">Membrane</keyword>
<evidence type="ECO:0000256" key="4">
    <source>
        <dbReference type="ARBA" id="ARBA00022989"/>
    </source>
</evidence>
<evidence type="ECO:0000256" key="1">
    <source>
        <dbReference type="ARBA" id="ARBA00004651"/>
    </source>
</evidence>
<keyword evidence="3 6" id="KW-0812">Transmembrane</keyword>
<keyword evidence="9" id="KW-1185">Reference proteome</keyword>
<reference evidence="8 9" key="1">
    <citation type="submission" date="2017-04" db="EMBL/GenBank/DDBJ databases">
        <title>The new phylogeny of genus Mycobacterium.</title>
        <authorList>
            <person name="Tortoli E."/>
            <person name="Trovato A."/>
            <person name="Cirillo D.M."/>
        </authorList>
    </citation>
    <scope>NUCLEOTIDE SEQUENCE [LARGE SCALE GENOMIC DNA]</scope>
    <source>
        <strain evidence="8 9">KCTC 19819</strain>
    </source>
</reference>
<evidence type="ECO:0000313" key="9">
    <source>
        <dbReference type="Proteomes" id="UP000193577"/>
    </source>
</evidence>
<comment type="subcellular location">
    <subcellularLocation>
        <location evidence="1">Cell membrane</location>
        <topology evidence="1">Multi-pass membrane protein</topology>
    </subcellularLocation>
</comment>
<gene>
    <name evidence="8" type="ORF">B8W67_10740</name>
</gene>
<dbReference type="NCBIfam" id="TIGR00360">
    <property type="entry name" value="ComEC_N-term"/>
    <property type="match status" value="1"/>
</dbReference>
<feature type="domain" description="ComEC/Rec2-related protein" evidence="7">
    <location>
        <begin position="222"/>
        <end position="478"/>
    </location>
</feature>
<organism evidence="8 9">
    <name type="scientific">Mycolicibacillus koreensis</name>
    <dbReference type="NCBI Taxonomy" id="1069220"/>
    <lineage>
        <taxon>Bacteria</taxon>
        <taxon>Bacillati</taxon>
        <taxon>Actinomycetota</taxon>
        <taxon>Actinomycetes</taxon>
        <taxon>Mycobacteriales</taxon>
        <taxon>Mycobacteriaceae</taxon>
        <taxon>Mycolicibacillus</taxon>
    </lineage>
</organism>
<dbReference type="Pfam" id="PF03772">
    <property type="entry name" value="Competence"/>
    <property type="match status" value="1"/>
</dbReference>
<feature type="transmembrane region" description="Helical" evidence="6">
    <location>
        <begin position="20"/>
        <end position="41"/>
    </location>
</feature>
<evidence type="ECO:0000256" key="5">
    <source>
        <dbReference type="ARBA" id="ARBA00023136"/>
    </source>
</evidence>
<dbReference type="GO" id="GO:0005886">
    <property type="term" value="C:plasma membrane"/>
    <property type="evidence" value="ECO:0007669"/>
    <property type="project" value="UniProtKB-SubCell"/>
</dbReference>
<evidence type="ECO:0000256" key="3">
    <source>
        <dbReference type="ARBA" id="ARBA00022692"/>
    </source>
</evidence>
<dbReference type="PANTHER" id="PTHR30619:SF7">
    <property type="entry name" value="BETA-LACTAMASE DOMAIN PROTEIN"/>
    <property type="match status" value="1"/>
</dbReference>
<dbReference type="EMBL" id="NCXO01000021">
    <property type="protein sequence ID" value="OSC33506.1"/>
    <property type="molecule type" value="Genomic_DNA"/>
</dbReference>
<dbReference type="Proteomes" id="UP000193577">
    <property type="component" value="Unassembled WGS sequence"/>
</dbReference>
<accession>A0AA91PE71</accession>
<evidence type="ECO:0000259" key="7">
    <source>
        <dbReference type="Pfam" id="PF03772"/>
    </source>
</evidence>
<feature type="transmembrane region" description="Helical" evidence="6">
    <location>
        <begin position="272"/>
        <end position="288"/>
    </location>
</feature>
<protein>
    <submittedName>
        <fullName evidence="8">Competence protein</fullName>
    </submittedName>
</protein>
<keyword evidence="4 6" id="KW-1133">Transmembrane helix</keyword>
<keyword evidence="2" id="KW-1003">Cell membrane</keyword>
<comment type="caution">
    <text evidence="8">The sequence shown here is derived from an EMBL/GenBank/DDBJ whole genome shotgun (WGS) entry which is preliminary data.</text>
</comment>
<name>A0AA91PE71_9MYCO</name>
<evidence type="ECO:0000256" key="2">
    <source>
        <dbReference type="ARBA" id="ARBA00022475"/>
    </source>
</evidence>